<sequence length="39" mass="4615">MLFSRVYPFHLALRPHNSKRPFMHTGVVHLGNRPGFIFH</sequence>
<reference evidence="1" key="1">
    <citation type="submission" date="2014-11" db="EMBL/GenBank/DDBJ databases">
        <authorList>
            <person name="Amaro Gonzalez C."/>
        </authorList>
    </citation>
    <scope>NUCLEOTIDE SEQUENCE</scope>
</reference>
<dbReference type="EMBL" id="GBXM01034535">
    <property type="protein sequence ID" value="JAH74042.1"/>
    <property type="molecule type" value="Transcribed_RNA"/>
</dbReference>
<accession>A0A0E9V7M0</accession>
<proteinExistence type="predicted"/>
<protein>
    <submittedName>
        <fullName evidence="1">Uncharacterized protein</fullName>
    </submittedName>
</protein>
<evidence type="ECO:0000313" key="1">
    <source>
        <dbReference type="EMBL" id="JAH74042.1"/>
    </source>
</evidence>
<reference evidence="1" key="2">
    <citation type="journal article" date="2015" name="Fish Shellfish Immunol.">
        <title>Early steps in the European eel (Anguilla anguilla)-Vibrio vulnificus interaction in the gills: Role of the RtxA13 toxin.</title>
        <authorList>
            <person name="Callol A."/>
            <person name="Pajuelo D."/>
            <person name="Ebbesson L."/>
            <person name="Teles M."/>
            <person name="MacKenzie S."/>
            <person name="Amaro C."/>
        </authorList>
    </citation>
    <scope>NUCLEOTIDE SEQUENCE</scope>
</reference>
<organism evidence="1">
    <name type="scientific">Anguilla anguilla</name>
    <name type="common">European freshwater eel</name>
    <name type="synonym">Muraena anguilla</name>
    <dbReference type="NCBI Taxonomy" id="7936"/>
    <lineage>
        <taxon>Eukaryota</taxon>
        <taxon>Metazoa</taxon>
        <taxon>Chordata</taxon>
        <taxon>Craniata</taxon>
        <taxon>Vertebrata</taxon>
        <taxon>Euteleostomi</taxon>
        <taxon>Actinopterygii</taxon>
        <taxon>Neopterygii</taxon>
        <taxon>Teleostei</taxon>
        <taxon>Anguilliformes</taxon>
        <taxon>Anguillidae</taxon>
        <taxon>Anguilla</taxon>
    </lineage>
</organism>
<dbReference type="AlphaFoldDB" id="A0A0E9V7M0"/>
<name>A0A0E9V7M0_ANGAN</name>